<dbReference type="AlphaFoldDB" id="A0A6M1LKY9"/>
<gene>
    <name evidence="1" type="ORF">G3576_13270</name>
</gene>
<evidence type="ECO:0000313" key="2">
    <source>
        <dbReference type="Proteomes" id="UP000475385"/>
    </source>
</evidence>
<protein>
    <recommendedName>
        <fullName evidence="3">Peptidase C39-like domain-containing protein</fullName>
    </recommendedName>
</protein>
<organism evidence="1 2">
    <name type="scientific">Falsiroseomonas algicola</name>
    <dbReference type="NCBI Taxonomy" id="2716930"/>
    <lineage>
        <taxon>Bacteria</taxon>
        <taxon>Pseudomonadati</taxon>
        <taxon>Pseudomonadota</taxon>
        <taxon>Alphaproteobacteria</taxon>
        <taxon>Acetobacterales</taxon>
        <taxon>Roseomonadaceae</taxon>
        <taxon>Falsiroseomonas</taxon>
    </lineage>
</organism>
<accession>A0A6M1LKY9</accession>
<sequence>MLPPPANDLRPRRLRRPEDFAGERGGYAPWCGPTAVATAAGLDYASACDLLARVAPDRYPPGREVVTAWWRDLVGALDLAGVTAEPHPVEGRKTLTRAVREGLPEGWWLARVTGHFCLVEVARGGARVFDNRLHGEKLSPRAHGRRRVTHLARVPTPPGAE</sequence>
<comment type="caution">
    <text evidence="1">The sequence shown here is derived from an EMBL/GenBank/DDBJ whole genome shotgun (WGS) entry which is preliminary data.</text>
</comment>
<keyword evidence="2" id="KW-1185">Reference proteome</keyword>
<proteinExistence type="predicted"/>
<dbReference type="Proteomes" id="UP000475385">
    <property type="component" value="Unassembled WGS sequence"/>
</dbReference>
<reference evidence="1 2" key="1">
    <citation type="submission" date="2020-02" db="EMBL/GenBank/DDBJ databases">
        <authorList>
            <person name="Kim H.M."/>
            <person name="Jeon C.O."/>
        </authorList>
    </citation>
    <scope>NUCLEOTIDE SEQUENCE [LARGE SCALE GENOMIC DNA]</scope>
    <source>
        <strain evidence="1 2">PeD5</strain>
    </source>
</reference>
<reference evidence="1 2" key="2">
    <citation type="submission" date="2020-03" db="EMBL/GenBank/DDBJ databases">
        <title>Roseomonas stagni sp. nov., isolated from pond water in Japan.</title>
        <authorList>
            <person name="Furuhata K."/>
            <person name="Miyamoto H."/>
            <person name="Goto K."/>
        </authorList>
    </citation>
    <scope>NUCLEOTIDE SEQUENCE [LARGE SCALE GENOMIC DNA]</scope>
    <source>
        <strain evidence="1 2">PeD5</strain>
    </source>
</reference>
<evidence type="ECO:0000313" key="1">
    <source>
        <dbReference type="EMBL" id="NGM20988.1"/>
    </source>
</evidence>
<dbReference type="EMBL" id="JAAIKB010000004">
    <property type="protein sequence ID" value="NGM20988.1"/>
    <property type="molecule type" value="Genomic_DNA"/>
</dbReference>
<name>A0A6M1LKY9_9PROT</name>
<evidence type="ECO:0008006" key="3">
    <source>
        <dbReference type="Google" id="ProtNLM"/>
    </source>
</evidence>
<dbReference type="RefSeq" id="WP_164694871.1">
    <property type="nucleotide sequence ID" value="NZ_JAAIKB010000004.1"/>
</dbReference>